<evidence type="ECO:0000259" key="14">
    <source>
        <dbReference type="Pfam" id="PF00389"/>
    </source>
</evidence>
<feature type="domain" description="D-isomer specific 2-hydroxyacid dehydrogenase NAD-binding" evidence="15">
    <location>
        <begin position="109"/>
        <end position="289"/>
    </location>
</feature>
<evidence type="ECO:0000256" key="3">
    <source>
        <dbReference type="ARBA" id="ARBA00011881"/>
    </source>
</evidence>
<accession>A0A0G2E363</accession>
<dbReference type="InterPro" id="IPR036291">
    <property type="entry name" value="NAD(P)-bd_dom_sf"/>
</dbReference>
<feature type="domain" description="D-3-phosphoglycerate dehydrogenase ASB" evidence="16">
    <location>
        <begin position="332"/>
        <end position="445"/>
    </location>
</feature>
<dbReference type="GO" id="GO:0051287">
    <property type="term" value="F:NAD binding"/>
    <property type="evidence" value="ECO:0007669"/>
    <property type="project" value="UniProtKB-UniRule"/>
</dbReference>
<keyword evidence="18" id="KW-1185">Reference proteome</keyword>
<evidence type="ECO:0000256" key="6">
    <source>
        <dbReference type="ARBA" id="ARBA00022553"/>
    </source>
</evidence>
<dbReference type="UniPathway" id="UPA00135">
    <property type="reaction ID" value="UER00196"/>
</dbReference>
<keyword evidence="11 13" id="KW-0718">Serine biosynthesis</keyword>
<dbReference type="InterPro" id="IPR029752">
    <property type="entry name" value="D-isomer_DH_CS1"/>
</dbReference>
<feature type="domain" description="D-isomer specific 2-hydroxyacid dehydrogenase catalytic" evidence="14">
    <location>
        <begin position="8"/>
        <end position="321"/>
    </location>
</feature>
<dbReference type="PANTHER" id="PTHR42938">
    <property type="entry name" value="FORMATE DEHYDROGENASE 1"/>
    <property type="match status" value="1"/>
</dbReference>
<dbReference type="InterPro" id="IPR029753">
    <property type="entry name" value="D-isomer_DH_CS"/>
</dbReference>
<dbReference type="InterPro" id="IPR029009">
    <property type="entry name" value="ASB_dom_sf"/>
</dbReference>
<keyword evidence="10 13" id="KW-0520">NAD</keyword>
<dbReference type="PROSITE" id="PS00065">
    <property type="entry name" value="D_2_HYDROXYACID_DH_1"/>
    <property type="match status" value="1"/>
</dbReference>
<proteinExistence type="inferred from homology"/>
<comment type="pathway">
    <text evidence="1 13">Amino-acid biosynthesis; L-serine biosynthesis; L-serine from 3-phospho-D-glycerate: step 1/3.</text>
</comment>
<evidence type="ECO:0000256" key="1">
    <source>
        <dbReference type="ARBA" id="ARBA00005216"/>
    </source>
</evidence>
<evidence type="ECO:0000256" key="11">
    <source>
        <dbReference type="ARBA" id="ARBA00023299"/>
    </source>
</evidence>
<evidence type="ECO:0000313" key="18">
    <source>
        <dbReference type="Proteomes" id="UP000053317"/>
    </source>
</evidence>
<keyword evidence="9 13" id="KW-0560">Oxidoreductase</keyword>
<evidence type="ECO:0000256" key="12">
    <source>
        <dbReference type="ARBA" id="ARBA00048731"/>
    </source>
</evidence>
<dbReference type="PROSITE" id="PS00670">
    <property type="entry name" value="D_2_HYDROXYACID_DH_2"/>
    <property type="match status" value="1"/>
</dbReference>
<dbReference type="Gene3D" id="3.40.50.720">
    <property type="entry name" value="NAD(P)-binding Rossmann-like Domain"/>
    <property type="match status" value="2"/>
</dbReference>
<dbReference type="FunFam" id="3.30.1330.90:FF:000003">
    <property type="entry name" value="D-3-phosphoglycerate dehydrogenase"/>
    <property type="match status" value="1"/>
</dbReference>
<comment type="subunit">
    <text evidence="3">Homotetramer.</text>
</comment>
<dbReference type="PANTHER" id="PTHR42938:SF22">
    <property type="entry name" value="D-3-PHOSPHOGLYCERATE DEHYDROGENASE"/>
    <property type="match status" value="1"/>
</dbReference>
<dbReference type="InterPro" id="IPR045865">
    <property type="entry name" value="ACT-like_dom_sf"/>
</dbReference>
<dbReference type="NCBIfam" id="TIGR01327">
    <property type="entry name" value="PGDH"/>
    <property type="match status" value="1"/>
</dbReference>
<reference evidence="17 18" key="2">
    <citation type="submission" date="2015-05" db="EMBL/GenBank/DDBJ databases">
        <authorList>
            <person name="Morales-Cruz A."/>
            <person name="Amrine K.C."/>
            <person name="Cantu D."/>
        </authorList>
    </citation>
    <scope>NUCLEOTIDE SEQUENCE [LARGE SCALE GENOMIC DNA]</scope>
    <source>
        <strain evidence="17">UCRPC4</strain>
    </source>
</reference>
<dbReference type="Gene3D" id="3.30.1330.90">
    <property type="entry name" value="D-3-phosphoglycerate dehydrogenase, domain 3"/>
    <property type="match status" value="1"/>
</dbReference>
<dbReference type="Pfam" id="PF00389">
    <property type="entry name" value="2-Hacid_dh"/>
    <property type="match status" value="1"/>
</dbReference>
<keyword evidence="6" id="KW-0597">Phosphoprotein</keyword>
<dbReference type="InterPro" id="IPR006140">
    <property type="entry name" value="D-isomer_DH_NAD-bd"/>
</dbReference>
<evidence type="ECO:0000259" key="15">
    <source>
        <dbReference type="Pfam" id="PF02826"/>
    </source>
</evidence>
<name>A0A0G2E363_PHACM</name>
<evidence type="ECO:0000256" key="8">
    <source>
        <dbReference type="ARBA" id="ARBA00022990"/>
    </source>
</evidence>
<evidence type="ECO:0000313" key="17">
    <source>
        <dbReference type="EMBL" id="KKY17194.1"/>
    </source>
</evidence>
<dbReference type="Pfam" id="PF19304">
    <property type="entry name" value="PGDH_inter"/>
    <property type="match status" value="1"/>
</dbReference>
<dbReference type="InterPro" id="IPR006236">
    <property type="entry name" value="PGDH"/>
</dbReference>
<sequence>MCARRRWVLVPEKLSPDGLALLRTTLDVDERRGLSAAELRGLIPDYEALLVRSETKVTSELLAAGKRLKVVARAGVGVDNVDVPAATKHGVIVVNSPVGNIGAAAEHTIALLMALARNVPDACLSLKAGKWERSRLVGIEVQKKTLGIIGLGKVGLTVARLAKGLGMTVIAYDPYASPSLAESQSIVLYDTLPLLLPLCDFVTIHTPLLASTRGMLSATELTLMKPGSRVLNVARGGTVDEAALLEALESGHIAGAALDVFTSEPPPFESTVVDRLIAHPRVVATPHLGASTVEAQENVSIDVCEQVLQILAGALPRSAVNAPIILPEEYRKLQPFVELVEKMGSLYTQHYSQSQLTGPRRRTVRNTFTLTYEGVLTSLSTTKPLFAALVKGLLAPISNNDGDGSINVNIVNAELIARERGIVISEQSARDVTSDYSSLVTLTAHPSPATPSAERRTNPFVETKTTTSAGIDEDAHIITGHISSNVPFISRLSHFSTSFVPSGHLLICRNYDSPGRIGLVGSLLGTEGVNINFMSVAAREQTAAPDADSRWAIDPAAENGGPGPEIEATIPSANGNGLVNESEALMILGVDRAVHAELQKQLMASGGVLSVSAVEL</sequence>
<dbReference type="InterPro" id="IPR045626">
    <property type="entry name" value="PGDH_ASB_dom"/>
</dbReference>
<evidence type="ECO:0000256" key="13">
    <source>
        <dbReference type="RuleBase" id="RU363003"/>
    </source>
</evidence>
<evidence type="ECO:0000256" key="10">
    <source>
        <dbReference type="ARBA" id="ARBA00023027"/>
    </source>
</evidence>
<evidence type="ECO:0000256" key="2">
    <source>
        <dbReference type="ARBA" id="ARBA00005854"/>
    </source>
</evidence>
<dbReference type="OrthoDB" id="298012at2759"/>
<dbReference type="CDD" id="cd12173">
    <property type="entry name" value="PGDH_4"/>
    <property type="match status" value="1"/>
</dbReference>
<dbReference type="SUPFAM" id="SSF55021">
    <property type="entry name" value="ACT-like"/>
    <property type="match status" value="1"/>
</dbReference>
<reference evidence="17 18" key="1">
    <citation type="submission" date="2015-05" db="EMBL/GenBank/DDBJ databases">
        <title>Distinctive expansion of gene families associated with plant cell wall degradation and secondary metabolism in the genomes of grapevine trunk pathogens.</title>
        <authorList>
            <person name="Lawrence D.P."/>
            <person name="Travadon R."/>
            <person name="Rolshausen P.E."/>
            <person name="Baumgartner K."/>
        </authorList>
    </citation>
    <scope>NUCLEOTIDE SEQUENCE [LARGE SCALE GENOMIC DNA]</scope>
    <source>
        <strain evidence="17">UCRPC4</strain>
    </source>
</reference>
<comment type="catalytic activity">
    <reaction evidence="12 13">
        <text>(2R)-3-phosphoglycerate + NAD(+) = 3-phosphooxypyruvate + NADH + H(+)</text>
        <dbReference type="Rhea" id="RHEA:12641"/>
        <dbReference type="ChEBI" id="CHEBI:15378"/>
        <dbReference type="ChEBI" id="CHEBI:18110"/>
        <dbReference type="ChEBI" id="CHEBI:57540"/>
        <dbReference type="ChEBI" id="CHEBI:57945"/>
        <dbReference type="ChEBI" id="CHEBI:58272"/>
        <dbReference type="EC" id="1.1.1.95"/>
    </reaction>
</comment>
<dbReference type="EMBL" id="LCWF01000149">
    <property type="protein sequence ID" value="KKY17194.1"/>
    <property type="molecule type" value="Genomic_DNA"/>
</dbReference>
<evidence type="ECO:0000259" key="16">
    <source>
        <dbReference type="Pfam" id="PF19304"/>
    </source>
</evidence>
<evidence type="ECO:0000256" key="9">
    <source>
        <dbReference type="ARBA" id="ARBA00023002"/>
    </source>
</evidence>
<dbReference type="AlphaFoldDB" id="A0A0G2E363"/>
<dbReference type="GO" id="GO:0006564">
    <property type="term" value="P:L-serine biosynthetic process"/>
    <property type="evidence" value="ECO:0007669"/>
    <property type="project" value="UniProtKB-KW"/>
</dbReference>
<dbReference type="SUPFAM" id="SSF51735">
    <property type="entry name" value="NAD(P)-binding Rossmann-fold domains"/>
    <property type="match status" value="1"/>
</dbReference>
<dbReference type="Gene3D" id="3.30.70.260">
    <property type="match status" value="1"/>
</dbReference>
<evidence type="ECO:0000256" key="7">
    <source>
        <dbReference type="ARBA" id="ARBA00022605"/>
    </source>
</evidence>
<evidence type="ECO:0000256" key="4">
    <source>
        <dbReference type="ARBA" id="ARBA00013143"/>
    </source>
</evidence>
<organism evidence="17 18">
    <name type="scientific">Phaeomoniella chlamydospora</name>
    <name type="common">Phaeoacremonium chlamydosporum</name>
    <dbReference type="NCBI Taxonomy" id="158046"/>
    <lineage>
        <taxon>Eukaryota</taxon>
        <taxon>Fungi</taxon>
        <taxon>Dikarya</taxon>
        <taxon>Ascomycota</taxon>
        <taxon>Pezizomycotina</taxon>
        <taxon>Eurotiomycetes</taxon>
        <taxon>Chaetothyriomycetidae</taxon>
        <taxon>Phaeomoniellales</taxon>
        <taxon>Phaeomoniellaceae</taxon>
        <taxon>Phaeomoniella</taxon>
    </lineage>
</organism>
<gene>
    <name evidence="17" type="ORF">UCRPC4_g05687</name>
</gene>
<protein>
    <recommendedName>
        <fullName evidence="5 13">D-3-phosphoglycerate dehydrogenase</fullName>
        <ecNumber evidence="4 13">1.1.1.95</ecNumber>
    </recommendedName>
</protein>
<dbReference type="Pfam" id="PF02826">
    <property type="entry name" value="2-Hacid_dh_C"/>
    <property type="match status" value="1"/>
</dbReference>
<dbReference type="FunFam" id="3.40.50.720:FF:000021">
    <property type="entry name" value="D-3-phosphoglycerate dehydrogenase"/>
    <property type="match status" value="1"/>
</dbReference>
<keyword evidence="8" id="KW-0007">Acetylation</keyword>
<keyword evidence="7 13" id="KW-0028">Amino-acid biosynthesis</keyword>
<comment type="similarity">
    <text evidence="2 13">Belongs to the D-isomer specific 2-hydroxyacid dehydrogenase family.</text>
</comment>
<dbReference type="SUPFAM" id="SSF143548">
    <property type="entry name" value="Serine metabolism enzymes domain"/>
    <property type="match status" value="1"/>
</dbReference>
<comment type="caution">
    <text evidence="17">The sequence shown here is derived from an EMBL/GenBank/DDBJ whole genome shotgun (WGS) entry which is preliminary data.</text>
</comment>
<dbReference type="SUPFAM" id="SSF52283">
    <property type="entry name" value="Formate/glycerate dehydrogenase catalytic domain-like"/>
    <property type="match status" value="1"/>
</dbReference>
<dbReference type="GO" id="GO:0004617">
    <property type="term" value="F:phosphoglycerate dehydrogenase activity"/>
    <property type="evidence" value="ECO:0007669"/>
    <property type="project" value="UniProtKB-EC"/>
</dbReference>
<dbReference type="EC" id="1.1.1.95" evidence="4 13"/>
<evidence type="ECO:0000256" key="5">
    <source>
        <dbReference type="ARBA" id="ARBA00021582"/>
    </source>
</evidence>
<dbReference type="Proteomes" id="UP000053317">
    <property type="component" value="Unassembled WGS sequence"/>
</dbReference>
<dbReference type="InterPro" id="IPR006139">
    <property type="entry name" value="D-isomer_2_OHA_DH_cat_dom"/>
</dbReference>